<evidence type="ECO:0000256" key="3">
    <source>
        <dbReference type="ARBA" id="ARBA00022553"/>
    </source>
</evidence>
<dbReference type="PRINTS" id="PR00344">
    <property type="entry name" value="BCTRLSENSOR"/>
</dbReference>
<evidence type="ECO:0000313" key="10">
    <source>
        <dbReference type="Proteomes" id="UP000798602"/>
    </source>
</evidence>
<gene>
    <name evidence="9" type="ORF">GV828_06695</name>
</gene>
<dbReference type="RefSeq" id="WP_166536712.1">
    <property type="nucleotide sequence ID" value="NZ_JAABLM010000006.1"/>
</dbReference>
<dbReference type="InterPro" id="IPR000014">
    <property type="entry name" value="PAS"/>
</dbReference>
<evidence type="ECO:0000256" key="4">
    <source>
        <dbReference type="ARBA" id="ARBA00022679"/>
    </source>
</evidence>
<keyword evidence="4" id="KW-0808">Transferase</keyword>
<proteinExistence type="predicted"/>
<feature type="domain" description="PAC" evidence="8">
    <location>
        <begin position="95"/>
        <end position="146"/>
    </location>
</feature>
<dbReference type="SMART" id="SM00091">
    <property type="entry name" value="PAS"/>
    <property type="match status" value="2"/>
</dbReference>
<dbReference type="Proteomes" id="UP000798602">
    <property type="component" value="Unassembled WGS sequence"/>
</dbReference>
<protein>
    <recommendedName>
        <fullName evidence="2">histidine kinase</fullName>
        <ecNumber evidence="2">2.7.13.3</ecNumber>
    </recommendedName>
</protein>
<evidence type="ECO:0000256" key="1">
    <source>
        <dbReference type="ARBA" id="ARBA00000085"/>
    </source>
</evidence>
<dbReference type="Gene3D" id="3.30.450.20">
    <property type="entry name" value="PAS domain"/>
    <property type="match status" value="2"/>
</dbReference>
<dbReference type="Gene3D" id="3.30.565.10">
    <property type="entry name" value="Histidine kinase-like ATPase, C-terminal domain"/>
    <property type="match status" value="1"/>
</dbReference>
<organism evidence="9 10">
    <name type="scientific">Flavobacterium ichthyis</name>
    <dbReference type="NCBI Taxonomy" id="2698827"/>
    <lineage>
        <taxon>Bacteria</taxon>
        <taxon>Pseudomonadati</taxon>
        <taxon>Bacteroidota</taxon>
        <taxon>Flavobacteriia</taxon>
        <taxon>Flavobacteriales</taxon>
        <taxon>Flavobacteriaceae</taxon>
        <taxon>Flavobacterium</taxon>
    </lineage>
</organism>
<dbReference type="InterPro" id="IPR005467">
    <property type="entry name" value="His_kinase_dom"/>
</dbReference>
<evidence type="ECO:0000256" key="2">
    <source>
        <dbReference type="ARBA" id="ARBA00012438"/>
    </source>
</evidence>
<dbReference type="InterPro" id="IPR035965">
    <property type="entry name" value="PAS-like_dom_sf"/>
</dbReference>
<dbReference type="InterPro" id="IPR003594">
    <property type="entry name" value="HATPase_dom"/>
</dbReference>
<dbReference type="PANTHER" id="PTHR43304:SF1">
    <property type="entry name" value="PAC DOMAIN-CONTAINING PROTEIN"/>
    <property type="match status" value="1"/>
</dbReference>
<dbReference type="PROSITE" id="PS50112">
    <property type="entry name" value="PAS"/>
    <property type="match status" value="1"/>
</dbReference>
<keyword evidence="10" id="KW-1185">Reference proteome</keyword>
<evidence type="ECO:0000259" key="7">
    <source>
        <dbReference type="PROSITE" id="PS50112"/>
    </source>
</evidence>
<dbReference type="InterPro" id="IPR004358">
    <property type="entry name" value="Sig_transdc_His_kin-like_C"/>
</dbReference>
<keyword evidence="5" id="KW-0418">Kinase</keyword>
<name>A0ABW9ZC47_9FLAO</name>
<dbReference type="SUPFAM" id="SSF55785">
    <property type="entry name" value="PYP-like sensor domain (PAS domain)"/>
    <property type="match status" value="2"/>
</dbReference>
<evidence type="ECO:0000256" key="5">
    <source>
        <dbReference type="ARBA" id="ARBA00022777"/>
    </source>
</evidence>
<dbReference type="CDD" id="cd00130">
    <property type="entry name" value="PAS"/>
    <property type="match status" value="2"/>
</dbReference>
<comment type="catalytic activity">
    <reaction evidence="1">
        <text>ATP + protein L-histidine = ADP + protein N-phospho-L-histidine.</text>
        <dbReference type="EC" id="2.7.13.3"/>
    </reaction>
</comment>
<dbReference type="PROSITE" id="PS50113">
    <property type="entry name" value="PAC"/>
    <property type="match status" value="1"/>
</dbReference>
<dbReference type="SUPFAM" id="SSF55874">
    <property type="entry name" value="ATPase domain of HSP90 chaperone/DNA topoisomerase II/histidine kinase"/>
    <property type="match status" value="1"/>
</dbReference>
<dbReference type="Pfam" id="PF08447">
    <property type="entry name" value="PAS_3"/>
    <property type="match status" value="2"/>
</dbReference>
<dbReference type="PROSITE" id="PS50109">
    <property type="entry name" value="HIS_KIN"/>
    <property type="match status" value="1"/>
</dbReference>
<dbReference type="InterPro" id="IPR052162">
    <property type="entry name" value="Sensor_kinase/Photoreceptor"/>
</dbReference>
<accession>A0ABW9ZC47</accession>
<dbReference type="SMART" id="SM00086">
    <property type="entry name" value="PAC"/>
    <property type="match status" value="2"/>
</dbReference>
<reference evidence="10" key="1">
    <citation type="submission" date="2020-01" db="EMBL/GenBank/DDBJ databases">
        <title>Sphingomonas sp. strain CSW-10.</title>
        <authorList>
            <person name="Chen W.-M."/>
        </authorList>
    </citation>
    <scope>NUCLEOTIDE SEQUENCE [LARGE SCALE GENOMIC DNA]</scope>
    <source>
        <strain evidence="10">NST-5</strain>
    </source>
</reference>
<evidence type="ECO:0000259" key="8">
    <source>
        <dbReference type="PROSITE" id="PS50113"/>
    </source>
</evidence>
<dbReference type="EC" id="2.7.13.3" evidence="2"/>
<feature type="domain" description="Histidine kinase" evidence="6">
    <location>
        <begin position="293"/>
        <end position="507"/>
    </location>
</feature>
<dbReference type="EMBL" id="JAABLM010000006">
    <property type="protein sequence ID" value="NBL64887.1"/>
    <property type="molecule type" value="Genomic_DNA"/>
</dbReference>
<dbReference type="SMART" id="SM00387">
    <property type="entry name" value="HATPase_c"/>
    <property type="match status" value="1"/>
</dbReference>
<dbReference type="InterPro" id="IPR000700">
    <property type="entry name" value="PAS-assoc_C"/>
</dbReference>
<dbReference type="InterPro" id="IPR001610">
    <property type="entry name" value="PAC"/>
</dbReference>
<dbReference type="Pfam" id="PF02518">
    <property type="entry name" value="HATPase_c"/>
    <property type="match status" value="1"/>
</dbReference>
<keyword evidence="3" id="KW-0597">Phosphoprotein</keyword>
<comment type="caution">
    <text evidence="9">The sequence shown here is derived from an EMBL/GenBank/DDBJ whole genome shotgun (WGS) entry which is preliminary data.</text>
</comment>
<evidence type="ECO:0000313" key="9">
    <source>
        <dbReference type="EMBL" id="NBL64887.1"/>
    </source>
</evidence>
<dbReference type="InterPro" id="IPR013655">
    <property type="entry name" value="PAS_fold_3"/>
</dbReference>
<sequence length="507" mass="58062">MPFGNPLDPDNAVTISKFYEKILREVPDLIFQLKIFPDNTFQTNFISKSSTEIYGFNSEILLKDAGIILKKRIHPEDLTGFIKSILTARDQVCQWYMEHRVLHPEKGLLWLKGTANPEKHEDGSVIFYGRVSDITTKKEDELRLKISEKRFEFALEASFGGVWDWDINNDEVFYSNQSLKILEVDNQDISDLGSCLNRVHPDDREQYLADINNHLDGKTPFYENFHRVKLPNKAYKWILDRGQITERNKNGSPSRIIGTHTDIESQKQREEELISTLNLLTEQNNRLLNFAHIVSHNLRSHAGNLTMLLTLAEDEINCSNQADETFNHIKNVSRELNNTINHLSELANVHTIPNIVKSDLNLRQFLQRVLTIVREDLQASKMKVVNKIPEDFIVKFNGAYLESILLNLTTNAIKYLNPESKPEIQYEAGLEGNKKVLSITDNGLGIDLSLYGEALFKMHETFHQHPDSRGVGLYITKSQVEAMGGEIKVSSEVGKGTTFKIYFNEKV</sequence>
<dbReference type="InterPro" id="IPR036890">
    <property type="entry name" value="HATPase_C_sf"/>
</dbReference>
<feature type="domain" description="PAS" evidence="7">
    <location>
        <begin position="147"/>
        <end position="218"/>
    </location>
</feature>
<dbReference type="PANTHER" id="PTHR43304">
    <property type="entry name" value="PHYTOCHROME-LIKE PROTEIN CPH1"/>
    <property type="match status" value="1"/>
</dbReference>
<evidence type="ECO:0000259" key="6">
    <source>
        <dbReference type="PROSITE" id="PS50109"/>
    </source>
</evidence>